<evidence type="ECO:0000256" key="1">
    <source>
        <dbReference type="SAM" id="SignalP"/>
    </source>
</evidence>
<sequence>MKLTIKKTLKYVAAGIVCALYVSPVFAADTNHDLLTVESAENVRFSSQEIAKAYFYKQQAVRSDRASEDLKTSLARLKKDLIIIKDGLKESNKEEQNIVVYLEYTLEELFGLVDAPYSKDNGALMIDYSESLLEGAELVAKQHMHKQNSEEGMLVATEELLFLLERINKFYIAYQAGFDDYNNVVQLKRAVQDFEVTLAQVNTYTKYADGTLESRNKINEFWPVAKEFFIDVEKGALPVIVLASVEKLEKELKVLEDFHHNNAI</sequence>
<accession>A0AAU8LTA7</accession>
<dbReference type="AlphaFoldDB" id="A0AAU8LTA7"/>
<keyword evidence="1" id="KW-0732">Signal</keyword>
<feature type="chain" id="PRO_5043336242" description="Type IV pili methyl-accepting chemotaxis transducer N-term" evidence="1">
    <location>
        <begin position="28"/>
        <end position="264"/>
    </location>
</feature>
<dbReference type="KEGG" id="eaj:Q3M24_19050"/>
<reference evidence="2" key="2">
    <citation type="submission" date="2024-06" db="EMBL/GenBank/DDBJ databases">
        <authorList>
            <person name="Plum-Jensen L.E."/>
            <person name="Schramm A."/>
            <person name="Marshall I.P.G."/>
        </authorList>
    </citation>
    <scope>NUCLEOTIDE SEQUENCE</scope>
    <source>
        <strain evidence="2">Rat1</strain>
    </source>
</reference>
<evidence type="ECO:0000313" key="2">
    <source>
        <dbReference type="EMBL" id="XCN72369.1"/>
    </source>
</evidence>
<protein>
    <recommendedName>
        <fullName evidence="3">Type IV pili methyl-accepting chemotaxis transducer N-term</fullName>
    </recommendedName>
</protein>
<dbReference type="EMBL" id="CP159373">
    <property type="protein sequence ID" value="XCN72369.1"/>
    <property type="molecule type" value="Genomic_DNA"/>
</dbReference>
<name>A0AAU8LTA7_9BACT</name>
<organism evidence="2">
    <name type="scientific">Candidatus Electrothrix aestuarii</name>
    <dbReference type="NCBI Taxonomy" id="3062594"/>
    <lineage>
        <taxon>Bacteria</taxon>
        <taxon>Pseudomonadati</taxon>
        <taxon>Thermodesulfobacteriota</taxon>
        <taxon>Desulfobulbia</taxon>
        <taxon>Desulfobulbales</taxon>
        <taxon>Desulfobulbaceae</taxon>
        <taxon>Candidatus Electrothrix</taxon>
    </lineage>
</organism>
<gene>
    <name evidence="2" type="ORF">Q3M24_19050</name>
</gene>
<evidence type="ECO:0008006" key="3">
    <source>
        <dbReference type="Google" id="ProtNLM"/>
    </source>
</evidence>
<feature type="signal peptide" evidence="1">
    <location>
        <begin position="1"/>
        <end position="27"/>
    </location>
</feature>
<proteinExistence type="predicted"/>
<reference evidence="2" key="1">
    <citation type="journal article" date="2024" name="Syst. Appl. Microbiol.">
        <title>First single-strain enrichments of Electrothrix cable bacteria, description of E. aestuarii sp. nov. and E. rattekaaiensis sp. nov., and proposal of a cable bacteria taxonomy following the rules of the SeqCode.</title>
        <authorList>
            <person name="Plum-Jensen L.E."/>
            <person name="Schramm A."/>
            <person name="Marshall I.P.G."/>
        </authorList>
    </citation>
    <scope>NUCLEOTIDE SEQUENCE</scope>
    <source>
        <strain evidence="2">Rat1</strain>
    </source>
</reference>